<dbReference type="InterPro" id="IPR002523">
    <property type="entry name" value="MgTranspt_CorA/ZnTranspt_ZntB"/>
</dbReference>
<dbReference type="Gene3D" id="3.30.460.20">
    <property type="entry name" value="CorA soluble domain-like"/>
    <property type="match status" value="1"/>
</dbReference>
<dbReference type="GO" id="GO:0005886">
    <property type="term" value="C:plasma membrane"/>
    <property type="evidence" value="ECO:0007669"/>
    <property type="project" value="UniProtKB-SubCell"/>
</dbReference>
<feature type="non-terminal residue" evidence="5">
    <location>
        <position position="294"/>
    </location>
</feature>
<dbReference type="GO" id="GO:0015087">
    <property type="term" value="F:cobalt ion transmembrane transporter activity"/>
    <property type="evidence" value="ECO:0007669"/>
    <property type="project" value="TreeGrafter"/>
</dbReference>
<reference evidence="5" key="1">
    <citation type="submission" date="2023-04" db="EMBL/GenBank/DDBJ databases">
        <title>Genomic characterization of faba bean (Vicia faba) microsymbionts in Mexican soils.</title>
        <authorList>
            <person name="Rivera Orduna F.N."/>
            <person name="Guevara-Luna J."/>
            <person name="Yan J."/>
            <person name="Arroyo-Herrera I."/>
            <person name="Li Y."/>
            <person name="Vasquez-Murrieta M.S."/>
            <person name="Wang E.T."/>
        </authorList>
    </citation>
    <scope>NUCLEOTIDE SEQUENCE</scope>
    <source>
        <strain evidence="5">CH26</strain>
    </source>
</reference>
<proteinExistence type="predicted"/>
<protein>
    <submittedName>
        <fullName evidence="5">CorA family divalent cation transporter</fullName>
    </submittedName>
</protein>
<dbReference type="Gene3D" id="1.20.58.340">
    <property type="entry name" value="Magnesium transport protein CorA, transmembrane region"/>
    <property type="match status" value="1"/>
</dbReference>
<keyword evidence="3" id="KW-0472">Membrane</keyword>
<dbReference type="InterPro" id="IPR045861">
    <property type="entry name" value="CorA_cytoplasmic_dom"/>
</dbReference>
<evidence type="ECO:0000313" key="6">
    <source>
        <dbReference type="Proteomes" id="UP001268610"/>
    </source>
</evidence>
<comment type="subcellular location">
    <subcellularLocation>
        <location evidence="1">Cell membrane</location>
        <topology evidence="1">Multi-pass membrane protein</topology>
    </subcellularLocation>
</comment>
<dbReference type="Pfam" id="PF01544">
    <property type="entry name" value="CorA"/>
    <property type="match status" value="1"/>
</dbReference>
<feature type="compositionally biased region" description="Low complexity" evidence="4">
    <location>
        <begin position="63"/>
        <end position="81"/>
    </location>
</feature>
<evidence type="ECO:0000256" key="2">
    <source>
        <dbReference type="ARBA" id="ARBA00022448"/>
    </source>
</evidence>
<feature type="region of interest" description="Disordered" evidence="4">
    <location>
        <begin position="57"/>
        <end position="93"/>
    </location>
</feature>
<dbReference type="GO" id="GO:0015095">
    <property type="term" value="F:magnesium ion transmembrane transporter activity"/>
    <property type="evidence" value="ECO:0007669"/>
    <property type="project" value="TreeGrafter"/>
</dbReference>
<dbReference type="AlphaFoldDB" id="A0AAJ2GZ45"/>
<keyword evidence="3" id="KW-1003">Cell membrane</keyword>
<dbReference type="Proteomes" id="UP001268610">
    <property type="component" value="Unassembled WGS sequence"/>
</dbReference>
<evidence type="ECO:0000256" key="3">
    <source>
        <dbReference type="ARBA" id="ARBA00022475"/>
    </source>
</evidence>
<comment type="caution">
    <text evidence="5">The sequence shown here is derived from an EMBL/GenBank/DDBJ whole genome shotgun (WGS) entry which is preliminary data.</text>
</comment>
<dbReference type="GO" id="GO:0000287">
    <property type="term" value="F:magnesium ion binding"/>
    <property type="evidence" value="ECO:0007669"/>
    <property type="project" value="TreeGrafter"/>
</dbReference>
<evidence type="ECO:0000313" key="5">
    <source>
        <dbReference type="EMBL" id="MDR9777636.1"/>
    </source>
</evidence>
<dbReference type="GO" id="GO:0050897">
    <property type="term" value="F:cobalt ion binding"/>
    <property type="evidence" value="ECO:0007669"/>
    <property type="project" value="TreeGrafter"/>
</dbReference>
<name>A0AAJ2GZ45_9HYPH</name>
<dbReference type="SUPFAM" id="SSF143865">
    <property type="entry name" value="CorA soluble domain-like"/>
    <property type="match status" value="1"/>
</dbReference>
<organism evidence="5 6">
    <name type="scientific">Rhizobium hidalgonense</name>
    <dbReference type="NCBI Taxonomy" id="1538159"/>
    <lineage>
        <taxon>Bacteria</taxon>
        <taxon>Pseudomonadati</taxon>
        <taxon>Pseudomonadota</taxon>
        <taxon>Alphaproteobacteria</taxon>
        <taxon>Hyphomicrobiales</taxon>
        <taxon>Rhizobiaceae</taxon>
        <taxon>Rhizobium/Agrobacterium group</taxon>
        <taxon>Rhizobium</taxon>
    </lineage>
</organism>
<sequence length="294" mass="33461">MDVRVKALRQLPKSLAANDIEQQTINNSFHKQLRNIQLFFIHKRLCLRSDRPIKQPNFMINPASNPSTSEASASESASSELKASRTHHTVTTGSATGDFSIDNDIGDLGVNATQSVNCVLYNRHSGQLVAKIELDEVQEQLAKHPEYFVWIYLFKPSNEVLATIQRDFELHDLAIEDTTMALQRTKIELYGDKLFVVFGTVSHNESLQGIELGSSNIFLGERFIISVRQGNTLCEHEVISLSENNARHVKHGPSYIFYALMNCMVEEYLPILEQMHERLEDLKANIFTDKFHRQ</sequence>
<gene>
    <name evidence="5" type="ORF">RJJ65_34430</name>
</gene>
<evidence type="ECO:0000256" key="4">
    <source>
        <dbReference type="SAM" id="MobiDB-lite"/>
    </source>
</evidence>
<dbReference type="PANTHER" id="PTHR46494:SF1">
    <property type="entry name" value="CORA FAMILY METAL ION TRANSPORTER (EUROFUNG)"/>
    <property type="match status" value="1"/>
</dbReference>
<accession>A0AAJ2GZ45</accession>
<keyword evidence="2" id="KW-0813">Transport</keyword>
<evidence type="ECO:0000256" key="1">
    <source>
        <dbReference type="ARBA" id="ARBA00004651"/>
    </source>
</evidence>
<dbReference type="RefSeq" id="WP_310865844.1">
    <property type="nucleotide sequence ID" value="NZ_JAVLSF010000066.1"/>
</dbReference>
<dbReference type="EMBL" id="JAVLSF010000066">
    <property type="protein sequence ID" value="MDR9777636.1"/>
    <property type="molecule type" value="Genomic_DNA"/>
</dbReference>
<dbReference type="PANTHER" id="PTHR46494">
    <property type="entry name" value="CORA FAMILY METAL ION TRANSPORTER (EUROFUNG)"/>
    <property type="match status" value="1"/>
</dbReference>